<proteinExistence type="predicted"/>
<dbReference type="AlphaFoldDB" id="A0A2S7WY52"/>
<dbReference type="RefSeq" id="WP_105021056.1">
    <property type="nucleotide sequence ID" value="NZ_MSCM01000001.1"/>
</dbReference>
<name>A0A2S7WY52_9FLAO</name>
<gene>
    <name evidence="2" type="ORF">BTO16_07855</name>
</gene>
<evidence type="ECO:0000313" key="3">
    <source>
        <dbReference type="Proteomes" id="UP000239068"/>
    </source>
</evidence>
<organism evidence="2 3">
    <name type="scientific">Polaribacter glomeratus</name>
    <dbReference type="NCBI Taxonomy" id="102"/>
    <lineage>
        <taxon>Bacteria</taxon>
        <taxon>Pseudomonadati</taxon>
        <taxon>Bacteroidota</taxon>
        <taxon>Flavobacteriia</taxon>
        <taxon>Flavobacteriales</taxon>
        <taxon>Flavobacteriaceae</taxon>
    </lineage>
</organism>
<feature type="transmembrane region" description="Helical" evidence="1">
    <location>
        <begin position="21"/>
        <end position="42"/>
    </location>
</feature>
<dbReference type="OrthoDB" id="822214at2"/>
<comment type="caution">
    <text evidence="2">The sequence shown here is derived from an EMBL/GenBank/DDBJ whole genome shotgun (WGS) entry which is preliminary data.</text>
</comment>
<keyword evidence="1" id="KW-1133">Transmembrane helix</keyword>
<dbReference type="Proteomes" id="UP000239068">
    <property type="component" value="Unassembled WGS sequence"/>
</dbReference>
<evidence type="ECO:0000256" key="1">
    <source>
        <dbReference type="SAM" id="Phobius"/>
    </source>
</evidence>
<keyword evidence="3" id="KW-1185">Reference proteome</keyword>
<keyword evidence="1" id="KW-0812">Transmembrane</keyword>
<evidence type="ECO:0000313" key="2">
    <source>
        <dbReference type="EMBL" id="PQJ82495.1"/>
    </source>
</evidence>
<accession>A0A2S7WY52</accession>
<protein>
    <submittedName>
        <fullName evidence="2">Uncharacterized protein</fullName>
    </submittedName>
</protein>
<sequence>MIKFFRKTREKVLNEGRTSKYFKYALGEVILVVVGILIALQINTWNQQKNNQAILKQFLVEYKEELKLNIENSKRDIKFIEVEKEEKDKLLKNRRLDTIKLQSLELKVEVHYLNLDYSPTLQKRFENSQITAYGKYNAIFIELQELYGFQWPFLKRSLNSHNKEVDQANEFWRYQQKSYELKYYNDGDTFIGDSIERKKELIKLLKSPIVRNILKTDFKEKEIIKRKIEDVLRLSERSLEQINSVLQ</sequence>
<reference evidence="2 3" key="1">
    <citation type="submission" date="2016-12" db="EMBL/GenBank/DDBJ databases">
        <title>Trade-off between light-utilization and light-protection in marine flavobacteria.</title>
        <authorList>
            <person name="Kumagai Y."/>
            <person name="Yoshizawa S."/>
            <person name="Kogure K."/>
            <person name="Iwasaki W."/>
        </authorList>
    </citation>
    <scope>NUCLEOTIDE SEQUENCE [LARGE SCALE GENOMIC DNA]</scope>
    <source>
        <strain evidence="2 3">ATCC 43844</strain>
    </source>
</reference>
<keyword evidence="1" id="KW-0472">Membrane</keyword>
<dbReference type="EMBL" id="MSCM01000001">
    <property type="protein sequence ID" value="PQJ82495.1"/>
    <property type="molecule type" value="Genomic_DNA"/>
</dbReference>